<accession>A0A2A6RNC5</accession>
<dbReference type="PROSITE" id="PS51257">
    <property type="entry name" value="PROKAR_LIPOPROTEIN"/>
    <property type="match status" value="1"/>
</dbReference>
<dbReference type="EMBL" id="NQWI01000007">
    <property type="protein sequence ID" value="PDW04594.1"/>
    <property type="molecule type" value="Genomic_DNA"/>
</dbReference>
<evidence type="ECO:0000313" key="3">
    <source>
        <dbReference type="Proteomes" id="UP000220527"/>
    </source>
</evidence>
<dbReference type="OrthoDB" id="153457at2"/>
<gene>
    <name evidence="2" type="ORF">CJ255_02775</name>
</gene>
<proteinExistence type="predicted"/>
<protein>
    <recommendedName>
        <fullName evidence="4">DUF1795 domain-containing protein</fullName>
    </recommendedName>
</protein>
<organism evidence="2 3">
    <name type="scientific">Candidatus Viridilinea mediisalina</name>
    <dbReference type="NCBI Taxonomy" id="2024553"/>
    <lineage>
        <taxon>Bacteria</taxon>
        <taxon>Bacillati</taxon>
        <taxon>Chloroflexota</taxon>
        <taxon>Chloroflexia</taxon>
        <taxon>Chloroflexales</taxon>
        <taxon>Chloroflexineae</taxon>
        <taxon>Oscillochloridaceae</taxon>
        <taxon>Candidatus Viridilinea</taxon>
    </lineage>
</organism>
<comment type="caution">
    <text evidence="2">The sequence shown here is derived from an EMBL/GenBank/DDBJ whole genome shotgun (WGS) entry which is preliminary data.</text>
</comment>
<evidence type="ECO:0000313" key="2">
    <source>
        <dbReference type="EMBL" id="PDW04594.1"/>
    </source>
</evidence>
<dbReference type="Proteomes" id="UP000220527">
    <property type="component" value="Unassembled WGS sequence"/>
</dbReference>
<dbReference type="RefSeq" id="WP_097642577.1">
    <property type="nucleotide sequence ID" value="NZ_NQWI01000007.1"/>
</dbReference>
<sequence>MTRVPRWLLLVIMIGMLLVLAACGGASSPAVEQSEPAAESPTRTPRPTREAAEQPADPVPPTGSSNVLEVQMGRLQTYEHPSGVFEISVPENWSLQDSSRPDELILVWTDPTRNGAVIVDIFESAVNYSDDELIDILANFLDTQFSDEREYVLGEPVVQGDDSILLIWSYLARADNNADVMLLGNSFIEQRGDKVSILTTLIPDEQFDLLVDGTDEIINSYRINPRAALAGTSNGSVAPSDGQTAIEFGRLRTYEHPSGIFQIDIPENWSLEDMSLANRLLLFWSDPTGDAGVFVDIQEDASTYSEDELVVLLEEFLEGSFSAATDFGMDEPRFQSDDSILIVWSYTPDNSESRLLGNSFIEQRGDKLSILSTLVPEDEFDLLVEYTDEIINTYLIDAEASW</sequence>
<name>A0A2A6RNC5_9CHLR</name>
<keyword evidence="3" id="KW-1185">Reference proteome</keyword>
<evidence type="ECO:0008006" key="4">
    <source>
        <dbReference type="Google" id="ProtNLM"/>
    </source>
</evidence>
<evidence type="ECO:0000256" key="1">
    <source>
        <dbReference type="SAM" id="MobiDB-lite"/>
    </source>
</evidence>
<feature type="region of interest" description="Disordered" evidence="1">
    <location>
        <begin position="29"/>
        <end position="66"/>
    </location>
</feature>
<reference evidence="3" key="1">
    <citation type="submission" date="2017-08" db="EMBL/GenBank/DDBJ databases">
        <authorList>
            <person name="Grouzdev D.S."/>
            <person name="Gaisin V.A."/>
            <person name="Rysina M.S."/>
            <person name="Gorlenko V.M."/>
        </authorList>
    </citation>
    <scope>NUCLEOTIDE SEQUENCE [LARGE SCALE GENOMIC DNA]</scope>
    <source>
        <strain evidence="3">Kir15-3F</strain>
    </source>
</reference>
<dbReference type="AlphaFoldDB" id="A0A2A6RNC5"/>